<proteinExistence type="predicted"/>
<gene>
    <name evidence="2" type="ORF">HGA05_15495</name>
</gene>
<dbReference type="Proteomes" id="UP000563898">
    <property type="component" value="Unassembled WGS sequence"/>
</dbReference>
<evidence type="ECO:0000313" key="3">
    <source>
        <dbReference type="Proteomes" id="UP000563898"/>
    </source>
</evidence>
<dbReference type="PANTHER" id="PTHR39419:SF1">
    <property type="entry name" value="SLL0814 PROTEIN"/>
    <property type="match status" value="1"/>
</dbReference>
<name>A0A846WMV1_9ACTN</name>
<accession>A0A846WMV1</accession>
<dbReference type="EMBL" id="JAAXPC010000008">
    <property type="protein sequence ID" value="NKY02974.1"/>
    <property type="molecule type" value="Genomic_DNA"/>
</dbReference>
<feature type="transmembrane region" description="Helical" evidence="1">
    <location>
        <begin position="250"/>
        <end position="270"/>
    </location>
</feature>
<keyword evidence="1" id="KW-1133">Transmembrane helix</keyword>
<dbReference type="GeneID" id="90161810"/>
<keyword evidence="1" id="KW-0472">Membrane</keyword>
<dbReference type="RefSeq" id="WP_006368729.1">
    <property type="nucleotide sequence ID" value="NZ_CP085887.1"/>
</dbReference>
<evidence type="ECO:0000313" key="2">
    <source>
        <dbReference type="EMBL" id="NKY02974.1"/>
    </source>
</evidence>
<dbReference type="Pfam" id="PF04240">
    <property type="entry name" value="Caroten_synth"/>
    <property type="match status" value="1"/>
</dbReference>
<dbReference type="AlphaFoldDB" id="A0A846WMV1"/>
<feature type="transmembrane region" description="Helical" evidence="1">
    <location>
        <begin position="190"/>
        <end position="209"/>
    </location>
</feature>
<evidence type="ECO:0000256" key="1">
    <source>
        <dbReference type="SAM" id="Phobius"/>
    </source>
</evidence>
<sequence length="275" mass="29035">MTADDVVDRTEATSRRRPPPLRVAAWILLATSVGVQIAFPLTGGGNVVLTTIVVVAMSAAMLCHSAATHGVRGLLCLLVVAGGGGLLAEAVGVHTGIPFGDYAYTGALGGEILGVPVVVPLAWIMMSWPAFVVARRISGRKLWAVPLLGAYALTAWDVFLDPQMVDAGYWRWSSPHPALPGVEGIPLTNFLGWLLVSALMMAVLSVAIGRREPASTTDRRAAELLPLVAYLWVYGSSVIAHLVFFGRPPVALVGGLVMGVVAIPLAVSVFREVRR</sequence>
<dbReference type="InterPro" id="IPR007354">
    <property type="entry name" value="CruF-like"/>
</dbReference>
<dbReference type="OMA" id="WDVVMDP"/>
<feature type="transmembrane region" description="Helical" evidence="1">
    <location>
        <begin position="74"/>
        <end position="93"/>
    </location>
</feature>
<feature type="transmembrane region" description="Helical" evidence="1">
    <location>
        <begin position="221"/>
        <end position="244"/>
    </location>
</feature>
<feature type="transmembrane region" description="Helical" evidence="1">
    <location>
        <begin position="141"/>
        <end position="160"/>
    </location>
</feature>
<keyword evidence="1" id="KW-0812">Transmembrane</keyword>
<feature type="transmembrane region" description="Helical" evidence="1">
    <location>
        <begin position="23"/>
        <end position="41"/>
    </location>
</feature>
<feature type="transmembrane region" description="Helical" evidence="1">
    <location>
        <begin position="113"/>
        <end position="134"/>
    </location>
</feature>
<organism evidence="2 3">
    <name type="scientific">Gordonia polyisoprenivorans</name>
    <dbReference type="NCBI Taxonomy" id="84595"/>
    <lineage>
        <taxon>Bacteria</taxon>
        <taxon>Bacillati</taxon>
        <taxon>Actinomycetota</taxon>
        <taxon>Actinomycetes</taxon>
        <taxon>Mycobacteriales</taxon>
        <taxon>Gordoniaceae</taxon>
        <taxon>Gordonia</taxon>
    </lineage>
</organism>
<dbReference type="PANTHER" id="PTHR39419">
    <property type="entry name" value="SLL0814 PROTEIN"/>
    <property type="match status" value="1"/>
</dbReference>
<protein>
    <submittedName>
        <fullName evidence="2">Carotenoid biosynthesis protein</fullName>
    </submittedName>
</protein>
<comment type="caution">
    <text evidence="2">The sequence shown here is derived from an EMBL/GenBank/DDBJ whole genome shotgun (WGS) entry which is preliminary data.</text>
</comment>
<reference evidence="2 3" key="1">
    <citation type="submission" date="2020-04" db="EMBL/GenBank/DDBJ databases">
        <title>MicrobeNet Type strains.</title>
        <authorList>
            <person name="Nicholson A.C."/>
        </authorList>
    </citation>
    <scope>NUCLEOTIDE SEQUENCE [LARGE SCALE GENOMIC DNA]</scope>
    <source>
        <strain evidence="2 3">ATCC BAA-14</strain>
    </source>
</reference>
<feature type="transmembrane region" description="Helical" evidence="1">
    <location>
        <begin position="47"/>
        <end position="67"/>
    </location>
</feature>